<dbReference type="GO" id="GO:0007097">
    <property type="term" value="P:nuclear migration"/>
    <property type="evidence" value="ECO:0007669"/>
    <property type="project" value="UniProtKB-ARBA"/>
</dbReference>
<dbReference type="EMBL" id="JACEEZ010016126">
    <property type="protein sequence ID" value="KAG0718392.1"/>
    <property type="molecule type" value="Genomic_DNA"/>
</dbReference>
<accession>A0A8J4Y1M3</accession>
<dbReference type="FunFam" id="1.10.418.10:FF:000033">
    <property type="entry name" value="nesprin-1 isoform X1"/>
    <property type="match status" value="1"/>
</dbReference>
<feature type="coiled-coil region" evidence="14">
    <location>
        <begin position="917"/>
        <end position="944"/>
    </location>
</feature>
<evidence type="ECO:0000256" key="4">
    <source>
        <dbReference type="ARBA" id="ARBA00008619"/>
    </source>
</evidence>
<feature type="domain" description="Calponin-homology (CH)" evidence="15">
    <location>
        <begin position="15"/>
        <end position="122"/>
    </location>
</feature>
<evidence type="ECO:0000256" key="7">
    <source>
        <dbReference type="ARBA" id="ARBA00022737"/>
    </source>
</evidence>
<dbReference type="GO" id="GO:0005856">
    <property type="term" value="C:cytoskeleton"/>
    <property type="evidence" value="ECO:0007669"/>
    <property type="project" value="UniProtKB-SubCell"/>
</dbReference>
<name>A0A8J4Y1M3_CHIOP</name>
<keyword evidence="7" id="KW-0677">Repeat</keyword>
<keyword evidence="6" id="KW-0812">Transmembrane</keyword>
<dbReference type="Pfam" id="PF00307">
    <property type="entry name" value="CH"/>
    <property type="match status" value="2"/>
</dbReference>
<keyword evidence="10" id="KW-0472">Membrane</keyword>
<proteinExistence type="inferred from homology"/>
<keyword evidence="12" id="KW-0206">Cytoskeleton</keyword>
<dbReference type="GO" id="GO:0030017">
    <property type="term" value="C:sarcomere"/>
    <property type="evidence" value="ECO:0007669"/>
    <property type="project" value="UniProtKB-SubCell"/>
</dbReference>
<dbReference type="PANTHER" id="PTHR47535">
    <property type="entry name" value="MUSCLE-SPECIFIC PROTEIN 300 KDA, ISOFORM G"/>
    <property type="match status" value="1"/>
</dbReference>
<dbReference type="Proteomes" id="UP000770661">
    <property type="component" value="Unassembled WGS sequence"/>
</dbReference>
<evidence type="ECO:0000256" key="11">
    <source>
        <dbReference type="ARBA" id="ARBA00023203"/>
    </source>
</evidence>
<keyword evidence="5" id="KW-0963">Cytoplasm</keyword>
<dbReference type="GO" id="GO:0034993">
    <property type="term" value="C:meiotic nuclear membrane microtubule tethering complex"/>
    <property type="evidence" value="ECO:0007669"/>
    <property type="project" value="TreeGrafter"/>
</dbReference>
<gene>
    <name evidence="16" type="primary">SYNE1_2</name>
    <name evidence="16" type="ORF">GWK47_007709</name>
</gene>
<evidence type="ECO:0000256" key="10">
    <source>
        <dbReference type="ARBA" id="ARBA00023136"/>
    </source>
</evidence>
<evidence type="ECO:0000256" key="14">
    <source>
        <dbReference type="SAM" id="Coils"/>
    </source>
</evidence>
<keyword evidence="9 14" id="KW-0175">Coiled coil</keyword>
<dbReference type="PANTHER" id="PTHR47535:SF1">
    <property type="entry name" value="NESPRIN-1"/>
    <property type="match status" value="1"/>
</dbReference>
<organism evidence="16 17">
    <name type="scientific">Chionoecetes opilio</name>
    <name type="common">Atlantic snow crab</name>
    <name type="synonym">Cancer opilio</name>
    <dbReference type="NCBI Taxonomy" id="41210"/>
    <lineage>
        <taxon>Eukaryota</taxon>
        <taxon>Metazoa</taxon>
        <taxon>Ecdysozoa</taxon>
        <taxon>Arthropoda</taxon>
        <taxon>Crustacea</taxon>
        <taxon>Multicrustacea</taxon>
        <taxon>Malacostraca</taxon>
        <taxon>Eumalacostraca</taxon>
        <taxon>Eucarida</taxon>
        <taxon>Decapoda</taxon>
        <taxon>Pleocyemata</taxon>
        <taxon>Brachyura</taxon>
        <taxon>Eubrachyura</taxon>
        <taxon>Majoidea</taxon>
        <taxon>Majidae</taxon>
        <taxon>Chionoecetes</taxon>
    </lineage>
</organism>
<keyword evidence="13" id="KW-0539">Nucleus</keyword>
<keyword evidence="11" id="KW-0009">Actin-binding</keyword>
<dbReference type="SMART" id="SM00033">
    <property type="entry name" value="CH"/>
    <property type="match status" value="2"/>
</dbReference>
<evidence type="ECO:0000256" key="2">
    <source>
        <dbReference type="ARBA" id="ARBA00004204"/>
    </source>
</evidence>
<dbReference type="SUPFAM" id="SSF46966">
    <property type="entry name" value="Spectrin repeat"/>
    <property type="match status" value="4"/>
</dbReference>
<comment type="subcellular location">
    <subcellularLocation>
        <location evidence="3">Cytoplasm</location>
        <location evidence="3">Cytoskeleton</location>
    </subcellularLocation>
    <subcellularLocation>
        <location evidence="2">Cytoplasm</location>
        <location evidence="2">Myofibril</location>
        <location evidence="2">Sarcomere</location>
    </subcellularLocation>
    <subcellularLocation>
        <location evidence="1">Nucleus membrane</location>
    </subcellularLocation>
</comment>
<dbReference type="GO" id="GO:0051015">
    <property type="term" value="F:actin filament binding"/>
    <property type="evidence" value="ECO:0007669"/>
    <property type="project" value="TreeGrafter"/>
</dbReference>
<evidence type="ECO:0000256" key="6">
    <source>
        <dbReference type="ARBA" id="ARBA00022692"/>
    </source>
</evidence>
<protein>
    <submittedName>
        <fullName evidence="16">Nesprin-1</fullName>
    </submittedName>
</protein>
<dbReference type="AlphaFoldDB" id="A0A8J4Y1M3"/>
<sequence>MISHRQRAIWDEQERVQKKTFMNWINAHLVRHVPPLKLNDLMEDLKDGTALLALLEVLSGEKLPIEKGRVLRRPHFLSNANTALMFLQSKRIKLVNINPTDLVDGRPSVVLGLIWTVILYFQIKVPEDVEGEWEEEVEEWEEEEVDWEEEDTIYVIEENTRQLERLNQLMEQEAGPRSDSPFAAGSWAEGCTISRDRPSVTRRSAAAEKWKMGAKKTLLEWVRQTVTKKFGIIVNDFGSSWRDGTAFLALVQCINPRLVNLQTMVQMTNKARLEAAFRIAERGLSIPSLLDAEDVDVDKPDEKSIMTYVASFLHRFPEPGTSTVPPCTSPTLEAAGSGVMFSEVEMEYTELTTWLSHTSKWLDTLHDPARHGNINYERFKALKTESDEKRVIYEKLQQLVTSQSSDISITNDSWAGIIVSWNKVSQQLSHWMWLLDASLPGALGPIGEWLSQAEALLGTEVKLYGKNDEIATILSKKIEEHKTFFSKLPSIVSSFEAVKTSEDAASIPRQQLEGIAQRLATVAPRAVKRKIKLKYLEHRYCLVAFLILVEAKLKTWAVKYGKEQEVQQILTEYRSFVGTRNIFQEFDRAFREMQTVSEAYKKDSELSKAESDGIAKFLLEMNERWKNVSVELRCIQSLLEEVIAYWKKFLNLTEQFEAWLDRSFSKVNLPEEEKMTYFQDLGEWKEKHGEMDETGNFLAATCRPDVAQEIREKLFFINKKWEDLFQYVKQYLHQGQIIRTKNDYRSGQERLALWLENAEVLLNATNVCTVEAIREYGNKLKKLNAEIDDMELLFKTISKAFQSLVQDLTPDEIEKMMWSLKQEKEELVRHRAVIPQKMYLTTQIITQLEAVESGVTEINLWLDEGEALLGSFTGHGTDGTMHRQHARQKAFFSRQLYYKSMLDTKNRVYQNLLRTTNGGENLNVQELQDKINELNARFSRVTSLSATWEGRMSENIRCWQSYKECEAEVTEWVTCAEKLFQDKTITTKSYLETHKDFFINAPEHLLLKVVTSGQDLQKYVAESEREAINVAIRSTQSRWDDVMCHAPLTC</sequence>
<comment type="similarity">
    <text evidence="4">Belongs to the nesprin family.</text>
</comment>
<evidence type="ECO:0000256" key="9">
    <source>
        <dbReference type="ARBA" id="ARBA00023054"/>
    </source>
</evidence>
<dbReference type="InterPro" id="IPR057057">
    <property type="entry name" value="Spectrin_SYNE1"/>
</dbReference>
<dbReference type="GO" id="GO:0006997">
    <property type="term" value="P:nucleus organization"/>
    <property type="evidence" value="ECO:0007669"/>
    <property type="project" value="UniProtKB-ARBA"/>
</dbReference>
<evidence type="ECO:0000259" key="15">
    <source>
        <dbReference type="PROSITE" id="PS50021"/>
    </source>
</evidence>
<evidence type="ECO:0000313" key="16">
    <source>
        <dbReference type="EMBL" id="KAG0718392.1"/>
    </source>
</evidence>
<evidence type="ECO:0000256" key="1">
    <source>
        <dbReference type="ARBA" id="ARBA00004126"/>
    </source>
</evidence>
<dbReference type="InterPro" id="IPR052403">
    <property type="entry name" value="LINC-complex_assoc"/>
</dbReference>
<dbReference type="Pfam" id="PF25034">
    <property type="entry name" value="Spectrin_SYNE1"/>
    <property type="match status" value="1"/>
</dbReference>
<dbReference type="Gene3D" id="1.10.418.10">
    <property type="entry name" value="Calponin-like domain"/>
    <property type="match status" value="2"/>
</dbReference>
<keyword evidence="17" id="KW-1185">Reference proteome</keyword>
<dbReference type="FunFam" id="1.10.418.10:FF:000037">
    <property type="entry name" value="nesprin-1 isoform X1"/>
    <property type="match status" value="1"/>
</dbReference>
<dbReference type="PROSITE" id="PS00020">
    <property type="entry name" value="ACTININ_2"/>
    <property type="match status" value="1"/>
</dbReference>
<dbReference type="InterPro" id="IPR001715">
    <property type="entry name" value="CH_dom"/>
</dbReference>
<dbReference type="PROSITE" id="PS50021">
    <property type="entry name" value="CH"/>
    <property type="match status" value="2"/>
</dbReference>
<dbReference type="CDD" id="cd21241">
    <property type="entry name" value="CH_SYNE1_rpt1"/>
    <property type="match status" value="1"/>
</dbReference>
<dbReference type="GO" id="GO:0005640">
    <property type="term" value="C:nuclear outer membrane"/>
    <property type="evidence" value="ECO:0007669"/>
    <property type="project" value="TreeGrafter"/>
</dbReference>
<dbReference type="OrthoDB" id="18740at2759"/>
<evidence type="ECO:0000256" key="5">
    <source>
        <dbReference type="ARBA" id="ARBA00022490"/>
    </source>
</evidence>
<feature type="domain" description="Calponin-homology (CH)" evidence="15">
    <location>
        <begin position="212"/>
        <end position="317"/>
    </location>
</feature>
<dbReference type="InterPro" id="IPR036872">
    <property type="entry name" value="CH_dom_sf"/>
</dbReference>
<keyword evidence="8" id="KW-1133">Transmembrane helix</keyword>
<evidence type="ECO:0000256" key="8">
    <source>
        <dbReference type="ARBA" id="ARBA00022989"/>
    </source>
</evidence>
<evidence type="ECO:0000313" key="17">
    <source>
        <dbReference type="Proteomes" id="UP000770661"/>
    </source>
</evidence>
<reference evidence="16" key="1">
    <citation type="submission" date="2020-07" db="EMBL/GenBank/DDBJ databases">
        <title>The High-quality genome of the commercially important snow crab, Chionoecetes opilio.</title>
        <authorList>
            <person name="Jeong J.-H."/>
            <person name="Ryu S."/>
        </authorList>
    </citation>
    <scope>NUCLEOTIDE SEQUENCE</scope>
    <source>
        <strain evidence="16">MADBK_172401_WGS</strain>
        <tissue evidence="16">Digestive gland</tissue>
    </source>
</reference>
<feature type="coiled-coil region" evidence="14">
    <location>
        <begin position="773"/>
        <end position="800"/>
    </location>
</feature>
<dbReference type="SUPFAM" id="SSF47576">
    <property type="entry name" value="Calponin-homology domain, CH-domain"/>
    <property type="match status" value="1"/>
</dbReference>
<evidence type="ECO:0000256" key="13">
    <source>
        <dbReference type="ARBA" id="ARBA00023242"/>
    </source>
</evidence>
<dbReference type="InterPro" id="IPR047290">
    <property type="entry name" value="CH_SYNE1_rpt1"/>
</dbReference>
<dbReference type="Gene3D" id="1.20.58.60">
    <property type="match status" value="3"/>
</dbReference>
<evidence type="ECO:0000256" key="12">
    <source>
        <dbReference type="ARBA" id="ARBA00023212"/>
    </source>
</evidence>
<comment type="caution">
    <text evidence="16">The sequence shown here is derived from an EMBL/GenBank/DDBJ whole genome shotgun (WGS) entry which is preliminary data.</text>
</comment>
<dbReference type="InterPro" id="IPR001589">
    <property type="entry name" value="Actinin_actin-bd_CS"/>
</dbReference>
<evidence type="ECO:0000256" key="3">
    <source>
        <dbReference type="ARBA" id="ARBA00004245"/>
    </source>
</evidence>